<evidence type="ECO:0000256" key="3">
    <source>
        <dbReference type="ARBA" id="ARBA00011881"/>
    </source>
</evidence>
<dbReference type="GO" id="GO:0030170">
    <property type="term" value="F:pyridoxal phosphate binding"/>
    <property type="evidence" value="ECO:0007669"/>
    <property type="project" value="InterPro"/>
</dbReference>
<keyword evidence="5 12" id="KW-0663">Pyridoxal phosphate</keyword>
<evidence type="ECO:0000256" key="1">
    <source>
        <dbReference type="ARBA" id="ARBA00001933"/>
    </source>
</evidence>
<dbReference type="Gene3D" id="3.90.1150.10">
    <property type="entry name" value="Aspartate Aminotransferase, domain 1"/>
    <property type="match status" value="1"/>
</dbReference>
<dbReference type="PANTHER" id="PTHR43094">
    <property type="entry name" value="AMINOTRANSFERASE"/>
    <property type="match status" value="1"/>
</dbReference>
<comment type="cofactor">
    <cofactor evidence="1">
        <name>pyridoxal 5'-phosphate</name>
        <dbReference type="ChEBI" id="CHEBI:597326"/>
    </cofactor>
</comment>
<keyword evidence="4 13" id="KW-0032">Aminotransferase</keyword>
<keyword evidence="13" id="KW-0808">Transferase</keyword>
<organism evidence="13 14">
    <name type="scientific">Oceanidesulfovibrio indonesiensis</name>
    <dbReference type="NCBI Taxonomy" id="54767"/>
    <lineage>
        <taxon>Bacteria</taxon>
        <taxon>Pseudomonadati</taxon>
        <taxon>Thermodesulfobacteriota</taxon>
        <taxon>Desulfovibrionia</taxon>
        <taxon>Desulfovibrionales</taxon>
        <taxon>Desulfovibrionaceae</taxon>
        <taxon>Oceanidesulfovibrio</taxon>
    </lineage>
</organism>
<dbReference type="Pfam" id="PF00202">
    <property type="entry name" value="Aminotran_3"/>
    <property type="match status" value="1"/>
</dbReference>
<evidence type="ECO:0000256" key="12">
    <source>
        <dbReference type="RuleBase" id="RU003560"/>
    </source>
</evidence>
<evidence type="ECO:0000256" key="9">
    <source>
        <dbReference type="ARBA" id="ARBA00067057"/>
    </source>
</evidence>
<comment type="subunit">
    <text evidence="3">Homotetramer.</text>
</comment>
<comment type="catalytic activity">
    <reaction evidence="7">
        <text>taurine + pyruvate = sulfoacetaldehyde + L-alanine</text>
        <dbReference type="Rhea" id="RHEA:10420"/>
        <dbReference type="ChEBI" id="CHEBI:15361"/>
        <dbReference type="ChEBI" id="CHEBI:57972"/>
        <dbReference type="ChEBI" id="CHEBI:58246"/>
        <dbReference type="ChEBI" id="CHEBI:507393"/>
        <dbReference type="EC" id="2.6.1.77"/>
    </reaction>
    <physiologicalReaction direction="left-to-right" evidence="7">
        <dbReference type="Rhea" id="RHEA:10421"/>
    </physiologicalReaction>
</comment>
<proteinExistence type="inferred from homology"/>
<evidence type="ECO:0000256" key="5">
    <source>
        <dbReference type="ARBA" id="ARBA00022898"/>
    </source>
</evidence>
<evidence type="ECO:0000256" key="6">
    <source>
        <dbReference type="ARBA" id="ARBA00023317"/>
    </source>
</evidence>
<dbReference type="Gene3D" id="3.40.640.10">
    <property type="entry name" value="Type I PLP-dependent aspartate aminotransferase-like (Major domain)"/>
    <property type="match status" value="1"/>
</dbReference>
<evidence type="ECO:0000256" key="8">
    <source>
        <dbReference type="ARBA" id="ARBA00060602"/>
    </source>
</evidence>
<protein>
    <recommendedName>
        <fullName evidence="10">Taurine--pyruvate aminotransferase</fullName>
        <ecNumber evidence="9">2.6.1.77</ecNumber>
    </recommendedName>
    <alternativeName>
        <fullName evidence="11">Taurine:pyruvate aminotransferase</fullName>
    </alternativeName>
</protein>
<accession>A0A7M3MCP3</accession>
<keyword evidence="6" id="KW-0670">Pyruvate</keyword>
<evidence type="ECO:0000256" key="10">
    <source>
        <dbReference type="ARBA" id="ARBA00074603"/>
    </source>
</evidence>
<dbReference type="InterPro" id="IPR005814">
    <property type="entry name" value="Aminotrans_3"/>
</dbReference>
<name>A0A7M3MCP3_9BACT</name>
<evidence type="ECO:0000256" key="11">
    <source>
        <dbReference type="ARBA" id="ARBA00078212"/>
    </source>
</evidence>
<evidence type="ECO:0000256" key="4">
    <source>
        <dbReference type="ARBA" id="ARBA00022576"/>
    </source>
</evidence>
<dbReference type="InterPro" id="IPR015421">
    <property type="entry name" value="PyrdxlP-dep_Trfase_major"/>
</dbReference>
<dbReference type="GO" id="GO:0005829">
    <property type="term" value="C:cytosol"/>
    <property type="evidence" value="ECO:0007669"/>
    <property type="project" value="TreeGrafter"/>
</dbReference>
<dbReference type="GO" id="GO:0031299">
    <property type="term" value="F:taurine-pyruvate aminotransferase activity"/>
    <property type="evidence" value="ECO:0007669"/>
    <property type="project" value="UniProtKB-EC"/>
</dbReference>
<reference evidence="13 14" key="1">
    <citation type="submission" date="2018-06" db="EMBL/GenBank/DDBJ databases">
        <title>Complete genome of Desulfovibrio indonesiensis P37SLT.</title>
        <authorList>
            <person name="Crispim J.S."/>
            <person name="Vidigal P.M.P."/>
            <person name="Silva L.C.F."/>
            <person name="Laguardia C.N."/>
            <person name="Araujo L.C."/>
            <person name="Dias R.S."/>
            <person name="Sousa M.P."/>
            <person name="Paula S.O."/>
            <person name="Silva C."/>
        </authorList>
    </citation>
    <scope>NUCLEOTIDE SEQUENCE [LARGE SCALE GENOMIC DNA]</scope>
    <source>
        <strain evidence="13 14">P37SLT</strain>
    </source>
</reference>
<comment type="caution">
    <text evidence="13">The sequence shown here is derived from an EMBL/GenBank/DDBJ whole genome shotgun (WGS) entry which is preliminary data.</text>
</comment>
<gene>
    <name evidence="13" type="ORF">DPQ33_13975</name>
</gene>
<evidence type="ECO:0000256" key="2">
    <source>
        <dbReference type="ARBA" id="ARBA00008954"/>
    </source>
</evidence>
<sequence>MNPQAQEAYDLDRKYVLHSWSVQGKLSPKVITRGEGIFFWDGDGNRYADFASQLVNLNLGHNHPKIIEAIKKQADEMCFIAPQFVAPSRSRLAEKLIGYLPDTFGKCFFTVGGADANENAVKIARAHTGKQKIVTRYRSYHGATYGAISLTGDPRRPPVEPALPGIVRVFDPYCYRCSFGLTYPECRLQCAENVREVMLYENPDTIAAVLFESITGSNGVFVPPPGYMERIEEICRELGVLLICDEVMTGFGRTGKLFGFHNFDITPDIVTMAKGVNSGYIPLGVVAVSSEIAKTFDESMLYCGLTYSGHPISCASALGNLEAIEEEKLIENAAAMGERFKAGLEKLGERHGYVGDVRCIGLFACLEMVRDRETRDPLSPWNGPPGPMAHVSKALLDNGISAFVRWNFVFLAPPIIIDEAELDDSLTRIDKALEQASQAIAREIS</sequence>
<dbReference type="Proteomes" id="UP000448292">
    <property type="component" value="Unassembled WGS sequence"/>
</dbReference>
<dbReference type="AlphaFoldDB" id="A0A7M3MCP3"/>
<evidence type="ECO:0000256" key="7">
    <source>
        <dbReference type="ARBA" id="ARBA00052998"/>
    </source>
</evidence>
<dbReference type="PANTHER" id="PTHR43094:SF1">
    <property type="entry name" value="AMINOTRANSFERASE CLASS-III"/>
    <property type="match status" value="1"/>
</dbReference>
<comment type="pathway">
    <text evidence="8">Organosulfur degradation; alkanesulfonate degradation.</text>
</comment>
<dbReference type="SUPFAM" id="SSF53383">
    <property type="entry name" value="PLP-dependent transferases"/>
    <property type="match status" value="1"/>
</dbReference>
<dbReference type="InterPro" id="IPR015422">
    <property type="entry name" value="PyrdxlP-dep_Trfase_small"/>
</dbReference>
<dbReference type="InterPro" id="IPR049704">
    <property type="entry name" value="Aminotrans_3_PPA_site"/>
</dbReference>
<dbReference type="RefSeq" id="WP_144303850.1">
    <property type="nucleotide sequence ID" value="NZ_QMIE01000014.1"/>
</dbReference>
<keyword evidence="14" id="KW-1185">Reference proteome</keyword>
<dbReference type="PROSITE" id="PS00600">
    <property type="entry name" value="AA_TRANSFER_CLASS_3"/>
    <property type="match status" value="1"/>
</dbReference>
<dbReference type="CDD" id="cd00610">
    <property type="entry name" value="OAT_like"/>
    <property type="match status" value="1"/>
</dbReference>
<dbReference type="FunFam" id="3.40.640.10:FF:000004">
    <property type="entry name" value="Acetylornithine aminotransferase"/>
    <property type="match status" value="1"/>
</dbReference>
<evidence type="ECO:0000313" key="14">
    <source>
        <dbReference type="Proteomes" id="UP000448292"/>
    </source>
</evidence>
<dbReference type="OrthoDB" id="9801834at2"/>
<dbReference type="EMBL" id="QMIE01000014">
    <property type="protein sequence ID" value="TVM15807.1"/>
    <property type="molecule type" value="Genomic_DNA"/>
</dbReference>
<dbReference type="NCBIfam" id="NF004718">
    <property type="entry name" value="PRK06062.1"/>
    <property type="match status" value="1"/>
</dbReference>
<dbReference type="InterPro" id="IPR015424">
    <property type="entry name" value="PyrdxlP-dep_Trfase"/>
</dbReference>
<dbReference type="EC" id="2.6.1.77" evidence="9"/>
<comment type="similarity">
    <text evidence="2 12">Belongs to the class-III pyridoxal-phosphate-dependent aminotransferase family.</text>
</comment>
<evidence type="ECO:0000313" key="13">
    <source>
        <dbReference type="EMBL" id="TVM15807.1"/>
    </source>
</evidence>